<protein>
    <submittedName>
        <fullName evidence="4">MKRN2 opposite strand protein</fullName>
    </submittedName>
</protein>
<keyword evidence="3" id="KW-1185">Reference proteome</keyword>
<dbReference type="CTD" id="100129480"/>
<name>A0A6P3J9R3_BISBB</name>
<reference evidence="4" key="1">
    <citation type="submission" date="2025-08" db="UniProtKB">
        <authorList>
            <consortium name="RefSeq"/>
        </authorList>
    </citation>
    <scope>IDENTIFICATION</scope>
    <source>
        <tissue evidence="4">Blood</tissue>
    </source>
</reference>
<dbReference type="Pfam" id="PF22795">
    <property type="entry name" value="DUF4796_N"/>
    <property type="match status" value="1"/>
</dbReference>
<dbReference type="OrthoDB" id="10065749at2759"/>
<dbReference type="Pfam" id="PF16044">
    <property type="entry name" value="DUF4796_C"/>
    <property type="match status" value="1"/>
</dbReference>
<dbReference type="InterPro" id="IPR053921">
    <property type="entry name" value="MKRN2OS-like_C"/>
</dbReference>
<dbReference type="GeneID" id="105004743"/>
<dbReference type="AlphaFoldDB" id="A0A6P3J9R3"/>
<evidence type="ECO:0000313" key="3">
    <source>
        <dbReference type="Proteomes" id="UP000515208"/>
    </source>
</evidence>
<dbReference type="InterPro" id="IPR053922">
    <property type="entry name" value="MKRN2OS-like_N"/>
</dbReference>
<evidence type="ECO:0000259" key="2">
    <source>
        <dbReference type="Pfam" id="PF22795"/>
    </source>
</evidence>
<feature type="domain" description="MKRN2 opposite strand protein-like N-terminal" evidence="2">
    <location>
        <begin position="26"/>
        <end position="53"/>
    </location>
</feature>
<feature type="domain" description="MKRN2 opposite strand protein-like C-terminal" evidence="1">
    <location>
        <begin position="63"/>
        <end position="217"/>
    </location>
</feature>
<evidence type="ECO:0000313" key="4">
    <source>
        <dbReference type="RefSeq" id="XP_010860762.1"/>
    </source>
</evidence>
<organism evidence="3 4">
    <name type="scientific">Bison bison bison</name>
    <name type="common">North American plains bison</name>
    <dbReference type="NCBI Taxonomy" id="43346"/>
    <lineage>
        <taxon>Eukaryota</taxon>
        <taxon>Metazoa</taxon>
        <taxon>Chordata</taxon>
        <taxon>Craniata</taxon>
        <taxon>Vertebrata</taxon>
        <taxon>Euteleostomi</taxon>
        <taxon>Mammalia</taxon>
        <taxon>Eutheria</taxon>
        <taxon>Laurasiatheria</taxon>
        <taxon>Artiodactyla</taxon>
        <taxon>Ruminantia</taxon>
        <taxon>Pecora</taxon>
        <taxon>Bovidae</taxon>
        <taxon>Bovinae</taxon>
        <taxon>Bison</taxon>
    </lineage>
</organism>
<dbReference type="RefSeq" id="XP_010860762.1">
    <property type="nucleotide sequence ID" value="XM_010862460.1"/>
</dbReference>
<dbReference type="Proteomes" id="UP000515208">
    <property type="component" value="Unplaced"/>
</dbReference>
<sequence>MRRRKSGELAPLARDREAMQCPEAGKPIVKVNHCQKYVYSFGVPRRCPLCGQDVGSRRLEEAPVSISEPFTNGHREKCSFLLRPTRGTFLREYDGRSDLHVGITNTGGVVYNYTVHGVQRDEVGWEQSVSVPLLWPGLFGLLDQWDKYLEDFSATGAWLPHRYEEDHHNCYSYALAFINCVLATEGEEQLDRDEFTEKFVVPRTRKASKYITLYRAIEERGFYVTDPPGP</sequence>
<dbReference type="InterPro" id="IPR032016">
    <property type="entry name" value="MKRN2OS-like"/>
</dbReference>
<proteinExistence type="predicted"/>
<dbReference type="PANTHER" id="PTHR33963:SF2">
    <property type="entry name" value="MKRN2 OPPOSITE STRAND PROTEIN"/>
    <property type="match status" value="1"/>
</dbReference>
<dbReference type="KEGG" id="bbis:105004743"/>
<evidence type="ECO:0000259" key="1">
    <source>
        <dbReference type="Pfam" id="PF16044"/>
    </source>
</evidence>
<dbReference type="PANTHER" id="PTHR33963">
    <property type="entry name" value="MKRN2 OPPOSITE STRAND PROTEIN"/>
    <property type="match status" value="1"/>
</dbReference>
<gene>
    <name evidence="4" type="primary">MKRN2OS</name>
</gene>
<accession>A0A6P3J9R3</accession>